<evidence type="ECO:0000256" key="1">
    <source>
        <dbReference type="ARBA" id="ARBA00022741"/>
    </source>
</evidence>
<dbReference type="PANTHER" id="PTHR24070">
    <property type="entry name" value="RAS, DI-RAS, AND RHEB FAMILY MEMBERS OF SMALL GTPASE SUPERFAMILY"/>
    <property type="match status" value="1"/>
</dbReference>
<dbReference type="Pfam" id="PF07910">
    <property type="entry name" value="Peptidase_C78"/>
    <property type="match status" value="1"/>
</dbReference>
<feature type="domain" description="UFSP1/2/DUB catalytic" evidence="5">
    <location>
        <begin position="504"/>
        <end position="703"/>
    </location>
</feature>
<dbReference type="Pfam" id="PF00071">
    <property type="entry name" value="Ras"/>
    <property type="match status" value="1"/>
</dbReference>
<dbReference type="GO" id="GO:0005525">
    <property type="term" value="F:GTP binding"/>
    <property type="evidence" value="ECO:0007669"/>
    <property type="project" value="UniProtKB-KW"/>
</dbReference>
<accession>A0A8H4UTG8</accession>
<sequence length="713" mass="79635">MPSPKQRKVAIVGSRSVGESSLVMLSHCPARLSLLCLRQKADWLTWEDDQASRLWRKMIKYKGQDFSTEIVDTAGQDEYSILNSKHFIGIHGYMLVYSVSSLPSFEMVQVIREKILNHLWNVVTQGTESVPIVIVGNKSDLRPEQRQVTPEDGQKVAEKIQCGWTEASARYNENVSKAFELLIGQIEKSQNPGEAPAKSNCNLICALIPTDASAVVMLGAWPDSANPAIGALQAALYRISIKCGIRKSQYGNSGLVLVLLEDAHHYYRDISTYRPPPSLMSDSETTSDCPFCGFKPTEGEYELLLHIETRHPDGQSPFAVVEDPVPCPKDSCGEYVAPDELAYHLELHNLEAQEATPEPTEPPYVPPKPDLQKPEERESRSSSRGKHRSEKKGSTIQAWRDLFAGRHSRESSSSRARHKTKRPVAEGAGVSKSTDRRPSSRSGASQQTQGERSRQFARLGTSELGRFANEKKMPSWLVELLKNEGQVVNDGVLPVLRQLLEQRGFCGYRNIQMLTSHIIGAQTAGAERFGRTFPSIFQIQDLIENAWDMGINTQGRVETGGVKGTRKYIGTPEAQAVFLSLGITCSVQAFKDKERGRSKTHLLEAIEQYFQAGVTNVEDRIHLTGLPPVYLQHPGHSLTIVGYEKEMDGHVNLLVFDPSFHDSTKIRSLVGKAFRHKPSSIDESLQPYRRGSHYLRKYNQFEVLYLTDYAAVS</sequence>
<evidence type="ECO:0000256" key="2">
    <source>
        <dbReference type="ARBA" id="ARBA00022801"/>
    </source>
</evidence>
<proteinExistence type="predicted"/>
<dbReference type="Gene3D" id="3.90.70.130">
    <property type="match status" value="1"/>
</dbReference>
<evidence type="ECO:0000256" key="3">
    <source>
        <dbReference type="ARBA" id="ARBA00023134"/>
    </source>
</evidence>
<dbReference type="InterPro" id="IPR027417">
    <property type="entry name" value="P-loop_NTPase"/>
</dbReference>
<keyword evidence="3" id="KW-0342">GTP-binding</keyword>
<evidence type="ECO:0000259" key="5">
    <source>
        <dbReference type="Pfam" id="PF07910"/>
    </source>
</evidence>
<organism evidence="6 7">
    <name type="scientific">Fusarium zealandicum</name>
    <dbReference type="NCBI Taxonomy" id="1053134"/>
    <lineage>
        <taxon>Eukaryota</taxon>
        <taxon>Fungi</taxon>
        <taxon>Dikarya</taxon>
        <taxon>Ascomycota</taxon>
        <taxon>Pezizomycotina</taxon>
        <taxon>Sordariomycetes</taxon>
        <taxon>Hypocreomycetidae</taxon>
        <taxon>Hypocreales</taxon>
        <taxon>Nectriaceae</taxon>
        <taxon>Fusarium</taxon>
        <taxon>Fusarium staphyleae species complex</taxon>
    </lineage>
</organism>
<dbReference type="AlphaFoldDB" id="A0A8H4UTG8"/>
<dbReference type="GO" id="GO:0003924">
    <property type="term" value="F:GTPase activity"/>
    <property type="evidence" value="ECO:0007669"/>
    <property type="project" value="InterPro"/>
</dbReference>
<keyword evidence="2" id="KW-0378">Hydrolase</keyword>
<protein>
    <recommendedName>
        <fullName evidence="5">UFSP1/2/DUB catalytic domain-containing protein</fullName>
    </recommendedName>
</protein>
<feature type="compositionally biased region" description="Polar residues" evidence="4">
    <location>
        <begin position="440"/>
        <end position="450"/>
    </location>
</feature>
<evidence type="ECO:0000313" key="6">
    <source>
        <dbReference type="EMBL" id="KAF4983083.1"/>
    </source>
</evidence>
<dbReference type="OrthoDB" id="288987at2759"/>
<dbReference type="GO" id="GO:0007165">
    <property type="term" value="P:signal transduction"/>
    <property type="evidence" value="ECO:0007669"/>
    <property type="project" value="InterPro"/>
</dbReference>
<reference evidence="6" key="2">
    <citation type="submission" date="2020-05" db="EMBL/GenBank/DDBJ databases">
        <authorList>
            <person name="Kim H.-S."/>
            <person name="Proctor R.H."/>
            <person name="Brown D.W."/>
        </authorList>
    </citation>
    <scope>NUCLEOTIDE SEQUENCE</scope>
    <source>
        <strain evidence="6">NRRL 22465</strain>
    </source>
</reference>
<dbReference type="SUPFAM" id="SSF52540">
    <property type="entry name" value="P-loop containing nucleoside triphosphate hydrolases"/>
    <property type="match status" value="1"/>
</dbReference>
<gene>
    <name evidence="6" type="ORF">FZEAL_1430</name>
</gene>
<dbReference type="PROSITE" id="PS51419">
    <property type="entry name" value="RAB"/>
    <property type="match status" value="1"/>
</dbReference>
<evidence type="ECO:0000313" key="7">
    <source>
        <dbReference type="Proteomes" id="UP000635477"/>
    </source>
</evidence>
<feature type="compositionally biased region" description="Basic and acidic residues" evidence="4">
    <location>
        <begin position="370"/>
        <end position="381"/>
    </location>
</feature>
<feature type="compositionally biased region" description="Pro residues" evidence="4">
    <location>
        <begin position="359"/>
        <end position="369"/>
    </location>
</feature>
<dbReference type="Proteomes" id="UP000635477">
    <property type="component" value="Unassembled WGS sequence"/>
</dbReference>
<dbReference type="SMART" id="SM00175">
    <property type="entry name" value="RAB"/>
    <property type="match status" value="1"/>
</dbReference>
<comment type="caution">
    <text evidence="6">The sequence shown here is derived from an EMBL/GenBank/DDBJ whole genome shotgun (WGS) entry which is preliminary data.</text>
</comment>
<dbReference type="Gene3D" id="3.40.50.300">
    <property type="entry name" value="P-loop containing nucleotide triphosphate hydrolases"/>
    <property type="match status" value="1"/>
</dbReference>
<reference evidence="6" key="1">
    <citation type="journal article" date="2020" name="BMC Genomics">
        <title>Correction to: Identification and distribution of gene clusters required for synthesis of sphingolipid metabolism inhibitors in diverse species of the filamentous fungus Fusarium.</title>
        <authorList>
            <person name="Kim H.S."/>
            <person name="Lohmar J.M."/>
            <person name="Busman M."/>
            <person name="Brown D.W."/>
            <person name="Naumann T.A."/>
            <person name="Divon H.H."/>
            <person name="Lysoe E."/>
            <person name="Uhlig S."/>
            <person name="Proctor R.H."/>
        </authorList>
    </citation>
    <scope>NUCLEOTIDE SEQUENCE</scope>
    <source>
        <strain evidence="6">NRRL 22465</strain>
    </source>
</reference>
<dbReference type="SMART" id="SM00174">
    <property type="entry name" value="RHO"/>
    <property type="match status" value="1"/>
</dbReference>
<dbReference type="SMART" id="SM00173">
    <property type="entry name" value="RAS"/>
    <property type="match status" value="1"/>
</dbReference>
<keyword evidence="7" id="KW-1185">Reference proteome</keyword>
<dbReference type="PRINTS" id="PR00449">
    <property type="entry name" value="RASTRNSFRMNG"/>
</dbReference>
<dbReference type="GO" id="GO:0016020">
    <property type="term" value="C:membrane"/>
    <property type="evidence" value="ECO:0007669"/>
    <property type="project" value="InterPro"/>
</dbReference>
<feature type="compositionally biased region" description="Basic and acidic residues" evidence="4">
    <location>
        <begin position="403"/>
        <end position="412"/>
    </location>
</feature>
<name>A0A8H4UTG8_9HYPO</name>
<dbReference type="PROSITE" id="PS51421">
    <property type="entry name" value="RAS"/>
    <property type="match status" value="1"/>
</dbReference>
<dbReference type="InterPro" id="IPR020849">
    <property type="entry name" value="Small_GTPase_Ras-type"/>
</dbReference>
<dbReference type="InterPro" id="IPR012462">
    <property type="entry name" value="UFSP1/2_DUB_cat"/>
</dbReference>
<evidence type="ECO:0000256" key="4">
    <source>
        <dbReference type="SAM" id="MobiDB-lite"/>
    </source>
</evidence>
<keyword evidence="1" id="KW-0547">Nucleotide-binding</keyword>
<dbReference type="EMBL" id="JABEYC010000083">
    <property type="protein sequence ID" value="KAF4983083.1"/>
    <property type="molecule type" value="Genomic_DNA"/>
</dbReference>
<dbReference type="InterPro" id="IPR001806">
    <property type="entry name" value="Small_GTPase"/>
</dbReference>
<feature type="region of interest" description="Disordered" evidence="4">
    <location>
        <begin position="354"/>
        <end position="456"/>
    </location>
</feature>